<keyword evidence="3" id="KW-1185">Reference proteome</keyword>
<dbReference type="GO" id="GO:0030515">
    <property type="term" value="F:snoRNA binding"/>
    <property type="evidence" value="ECO:0007669"/>
    <property type="project" value="TreeGrafter"/>
</dbReference>
<dbReference type="GO" id="GO:0006364">
    <property type="term" value="P:rRNA processing"/>
    <property type="evidence" value="ECO:0007669"/>
    <property type="project" value="TreeGrafter"/>
</dbReference>
<accession>A0A1Y2HGL9</accession>
<evidence type="ECO:0000256" key="1">
    <source>
        <dbReference type="ARBA" id="ARBA00007114"/>
    </source>
</evidence>
<dbReference type="OrthoDB" id="2192561at2759"/>
<dbReference type="InterPro" id="IPR007955">
    <property type="entry name" value="Bystin"/>
</dbReference>
<dbReference type="EMBL" id="MCFL01000033">
    <property type="protein sequence ID" value="ORZ33750.1"/>
    <property type="molecule type" value="Genomic_DNA"/>
</dbReference>
<dbReference type="PANTHER" id="PTHR12821:SF0">
    <property type="entry name" value="BYSTIN"/>
    <property type="match status" value="1"/>
</dbReference>
<comment type="similarity">
    <text evidence="1">Belongs to the bystin family.</text>
</comment>
<dbReference type="STRING" id="765915.A0A1Y2HGL9"/>
<evidence type="ECO:0000313" key="3">
    <source>
        <dbReference type="Proteomes" id="UP000193411"/>
    </source>
</evidence>
<name>A0A1Y2HGL9_9FUNG</name>
<dbReference type="Pfam" id="PF05291">
    <property type="entry name" value="Bystin"/>
    <property type="match status" value="1"/>
</dbReference>
<dbReference type="GO" id="GO:0005737">
    <property type="term" value="C:cytoplasm"/>
    <property type="evidence" value="ECO:0007669"/>
    <property type="project" value="TreeGrafter"/>
</dbReference>
<dbReference type="GO" id="GO:0005730">
    <property type="term" value="C:nucleolus"/>
    <property type="evidence" value="ECO:0007669"/>
    <property type="project" value="TreeGrafter"/>
</dbReference>
<sequence>MPAAGGSSSSDLGTLLNPKIIQVYTKVGKLLSRYKSGKLPKAFKLIPSMPQWEDILYLTRPDTWTPHATFEATKIFVSNLSPQMAQRFMNVFLLEKVREEIQTTKKLSYHMYRALKKALYKPAAFFKSGCSLREAAIVGSVVSKVSVPILHSAACMMKLADMDYSGSASLFLRILLDKKYALPWKVVDAIVFHFLRFRQDSETRLPVLWHQALLVFAQRYKESMTDDQKLALLELIKVQVHEYITPEIRRELANSRSRAAMAGQQAEQQQQPAVVHLAGLSGMDVEMVDV</sequence>
<organism evidence="2 3">
    <name type="scientific">Catenaria anguillulae PL171</name>
    <dbReference type="NCBI Taxonomy" id="765915"/>
    <lineage>
        <taxon>Eukaryota</taxon>
        <taxon>Fungi</taxon>
        <taxon>Fungi incertae sedis</taxon>
        <taxon>Blastocladiomycota</taxon>
        <taxon>Blastocladiomycetes</taxon>
        <taxon>Blastocladiales</taxon>
        <taxon>Catenariaceae</taxon>
        <taxon>Catenaria</taxon>
    </lineage>
</organism>
<gene>
    <name evidence="2" type="ORF">BCR44DRAFT_1480012</name>
</gene>
<dbReference type="AlphaFoldDB" id="A0A1Y2HGL9"/>
<reference evidence="2 3" key="1">
    <citation type="submission" date="2016-07" db="EMBL/GenBank/DDBJ databases">
        <title>Pervasive Adenine N6-methylation of Active Genes in Fungi.</title>
        <authorList>
            <consortium name="DOE Joint Genome Institute"/>
            <person name="Mondo S.J."/>
            <person name="Dannebaum R.O."/>
            <person name="Kuo R.C."/>
            <person name="Labutti K."/>
            <person name="Haridas S."/>
            <person name="Kuo A."/>
            <person name="Salamov A."/>
            <person name="Ahrendt S.R."/>
            <person name="Lipzen A."/>
            <person name="Sullivan W."/>
            <person name="Andreopoulos W.B."/>
            <person name="Clum A."/>
            <person name="Lindquist E."/>
            <person name="Daum C."/>
            <person name="Ramamoorthy G.K."/>
            <person name="Gryganskyi A."/>
            <person name="Culley D."/>
            <person name="Magnuson J.K."/>
            <person name="James T.Y."/>
            <person name="O'Malley M.A."/>
            <person name="Stajich J.E."/>
            <person name="Spatafora J.W."/>
            <person name="Visel A."/>
            <person name="Grigoriev I.V."/>
        </authorList>
    </citation>
    <scope>NUCLEOTIDE SEQUENCE [LARGE SCALE GENOMIC DNA]</scope>
    <source>
        <strain evidence="2 3">PL171</strain>
    </source>
</reference>
<dbReference type="Proteomes" id="UP000193411">
    <property type="component" value="Unassembled WGS sequence"/>
</dbReference>
<comment type="caution">
    <text evidence="2">The sequence shown here is derived from an EMBL/GenBank/DDBJ whole genome shotgun (WGS) entry which is preliminary data.</text>
</comment>
<evidence type="ECO:0000313" key="2">
    <source>
        <dbReference type="EMBL" id="ORZ33750.1"/>
    </source>
</evidence>
<dbReference type="PANTHER" id="PTHR12821">
    <property type="entry name" value="BYSTIN"/>
    <property type="match status" value="1"/>
</dbReference>
<protein>
    <submittedName>
        <fullName evidence="2">Bystin</fullName>
    </submittedName>
</protein>
<proteinExistence type="inferred from homology"/>
<dbReference type="GO" id="GO:0030688">
    <property type="term" value="C:preribosome, small subunit precursor"/>
    <property type="evidence" value="ECO:0007669"/>
    <property type="project" value="TreeGrafter"/>
</dbReference>